<keyword evidence="6" id="KW-1185">Reference proteome</keyword>
<keyword evidence="1" id="KW-0175">Coiled coil</keyword>
<evidence type="ECO:0000313" key="5">
    <source>
        <dbReference type="EMBL" id="GBG31184.1"/>
    </source>
</evidence>
<feature type="transmembrane region" description="Helical" evidence="3">
    <location>
        <begin position="1047"/>
        <end position="1067"/>
    </location>
</feature>
<accession>A0A2R5GTH1</accession>
<protein>
    <recommendedName>
        <fullName evidence="7">Prominin-1-A</fullName>
    </recommendedName>
</protein>
<evidence type="ECO:0000313" key="6">
    <source>
        <dbReference type="Proteomes" id="UP000241890"/>
    </source>
</evidence>
<name>A0A2R5GTH1_9STRA</name>
<evidence type="ECO:0000256" key="1">
    <source>
        <dbReference type="SAM" id="Coils"/>
    </source>
</evidence>
<feature type="transmembrane region" description="Helical" evidence="3">
    <location>
        <begin position="114"/>
        <end position="144"/>
    </location>
</feature>
<reference evidence="5 6" key="1">
    <citation type="submission" date="2017-12" db="EMBL/GenBank/DDBJ databases">
        <title>Sequencing, de novo assembly and annotation of complete genome of a new Thraustochytrid species, strain FCC1311.</title>
        <authorList>
            <person name="Sedici K."/>
            <person name="Godart F."/>
            <person name="Aiese Cigliano R."/>
            <person name="Sanseverino W."/>
            <person name="Barakat M."/>
            <person name="Ortet P."/>
            <person name="Marechal E."/>
            <person name="Cagnac O."/>
            <person name="Amato A."/>
        </authorList>
    </citation>
    <scope>NUCLEOTIDE SEQUENCE [LARGE SCALE GENOMIC DNA]</scope>
</reference>
<evidence type="ECO:0000256" key="3">
    <source>
        <dbReference type="SAM" id="Phobius"/>
    </source>
</evidence>
<comment type="caution">
    <text evidence="5">The sequence shown here is derived from an EMBL/GenBank/DDBJ whole genome shotgun (WGS) entry which is preliminary data.</text>
</comment>
<keyword evidence="3" id="KW-1133">Transmembrane helix</keyword>
<dbReference type="Proteomes" id="UP000241890">
    <property type="component" value="Unassembled WGS sequence"/>
</dbReference>
<feature type="chain" id="PRO_5015360123" description="Prominin-1-A" evidence="4">
    <location>
        <begin position="27"/>
        <end position="1402"/>
    </location>
</feature>
<feature type="coiled-coil region" evidence="1">
    <location>
        <begin position="734"/>
        <end position="803"/>
    </location>
</feature>
<evidence type="ECO:0000256" key="2">
    <source>
        <dbReference type="SAM" id="MobiDB-lite"/>
    </source>
</evidence>
<dbReference type="InParanoid" id="A0A2R5GTH1"/>
<sequence>MPRARVIGALAVLAAAAAVGPQPALASDLKACRGDNNDLNDVLGIPRVNMAMQSVSRDLGQYASPLTVCETAGVMDICSADWLEDLQSEGAEIVVDGDYASANEESWVNYIQSLIIYVGIGFFFALVTVIAGLVTLCGNCCGCCKCCYRQPEFKDGEVVYPRWQIVTMYFCLFFFFLLVFTFMMLILVRGNMGLMKAQYALVDAPDELATLTASVSSPVISLATSLIGTTAVNLITRVNETLFDVGELGQVHESISCAREVFEDITDPTLLSNVTGVLDEISAVIDSLPTQTDVDNVIDGVLADLTTLTDAVSSTSTEVTEFQNGVNTILGYGIDDQVSSIQTDLTTIDTQLSSVGSGLDSLIGLRDSATALQATITPLIDSGNTAYTAAQVEAFETAYETFKTDLNGLDPDEADLKASINALDVSLNSMEASLDQLDTDLTNVQNTVTNDMSLTNLTNGLDAIINATDNFDFSDLQSELNSTLALFDSLPDVQPIVDTINHVIALQSQIPCIFEIADVPQTINDRLVELPASLLNATSELQTLNQTFYDATSELPTLLDDIDTFSASFNGTGQAINDEFDAQLAVVLDKLNATRAAIVTLRDEVTAMDDPIIDVSGALTTVNTLRNSITNGNLRPSATTDSSLDDAANARSTLITSIDTLDATSFPDDVEAVGDTVGSWTCKDSSITCYNYGSSGYAACTSGAFCDYPYEYWSSLSDSLDEFVTGFNAINPGLDDMKAQVENAQESVSDIDLSCCTDFSEIETAATELSDSSAALSDATSSTDDLEAEIEGLRDEFSELLSSKTNFESIISDVETTIDDINNTITSFSDTGIEEIFDMELNVYELLTVNLGGILQEISTARLDAIAAGPTGVEDLVMHVAEQLDLAIAAVEPSQAVLASEAASIMNYVRALDTSRDVDGALREVGSIYYLAQTAIAAQDDSSIAVESAAFFESYDTPSVYGPITGSGIGTYPGDVMCVTDECIRNTIDYYNNNKLSDVVPSEFSEAVPIPLGVSRHTITAVPAIVPAILLVMTICICFWPSCGNWLGCCSVCVAPWLFAIFGAIIFPNLIVVADVCASAESVGKTVMTELQPYLCEQINGTITAGGFCEVYMDVPPVAKTVELDLPQLVLSLLDDCSGSSLANVEGAEAAEPVAALYASFGLEAGIIVQNQLANLLDEILPGMGVVLRADLRDDVEASGADLQNDVTNFADNLEGVLGCDDFSAAYLGFKETFCCDFGQAFYWSFAGWYLLAFCMLLLGFPVGCCAARRLHNLKHSRDELRGFYRDGSQALADSRVGTAVANSRVGSAVANTRLGRAVFIASPQNESEAGASVAPYATVYEEGDPEARPGESNPKSSRWDKAKNMMNRAKTAVRRPGRSGESDQGIAPSESVTGMASKDDE</sequence>
<proteinExistence type="predicted"/>
<feature type="transmembrane region" description="Helical" evidence="3">
    <location>
        <begin position="1241"/>
        <end position="1268"/>
    </location>
</feature>
<feature type="signal peptide" evidence="4">
    <location>
        <begin position="1"/>
        <end position="26"/>
    </location>
</feature>
<evidence type="ECO:0000256" key="4">
    <source>
        <dbReference type="SAM" id="SignalP"/>
    </source>
</evidence>
<feature type="transmembrane region" description="Helical" evidence="3">
    <location>
        <begin position="1021"/>
        <end position="1040"/>
    </location>
</feature>
<keyword evidence="4" id="KW-0732">Signal</keyword>
<keyword evidence="3" id="KW-0812">Transmembrane</keyword>
<feature type="region of interest" description="Disordered" evidence="2">
    <location>
        <begin position="1343"/>
        <end position="1402"/>
    </location>
</feature>
<gene>
    <name evidence="5" type="ORF">FCC1311_074052</name>
</gene>
<dbReference type="EMBL" id="BEYU01000092">
    <property type="protein sequence ID" value="GBG31184.1"/>
    <property type="molecule type" value="Genomic_DNA"/>
</dbReference>
<evidence type="ECO:0008006" key="7">
    <source>
        <dbReference type="Google" id="ProtNLM"/>
    </source>
</evidence>
<keyword evidence="3" id="KW-0472">Membrane</keyword>
<feature type="transmembrane region" description="Helical" evidence="3">
    <location>
        <begin position="165"/>
        <end position="188"/>
    </location>
</feature>
<organism evidence="5 6">
    <name type="scientific">Hondaea fermentalgiana</name>
    <dbReference type="NCBI Taxonomy" id="2315210"/>
    <lineage>
        <taxon>Eukaryota</taxon>
        <taxon>Sar</taxon>
        <taxon>Stramenopiles</taxon>
        <taxon>Bigyra</taxon>
        <taxon>Labyrinthulomycetes</taxon>
        <taxon>Thraustochytrida</taxon>
        <taxon>Thraustochytriidae</taxon>
        <taxon>Hondaea</taxon>
    </lineage>
</organism>